<dbReference type="RefSeq" id="WP_004458815.1">
    <property type="nucleotide sequence ID" value="NZ_AHON02000029.1"/>
</dbReference>
<keyword evidence="1" id="KW-0472">Membrane</keyword>
<evidence type="ECO:0000256" key="1">
    <source>
        <dbReference type="SAM" id="Phobius"/>
    </source>
</evidence>
<reference evidence="2" key="1">
    <citation type="submission" date="2012-10" db="EMBL/GenBank/DDBJ databases">
        <authorList>
            <person name="Harkins D.M."/>
            <person name="Durkin A.S."/>
            <person name="Brinkac L.M."/>
            <person name="Haft D.H."/>
            <person name="Selengut J.D."/>
            <person name="Sanka R."/>
            <person name="DePew J."/>
            <person name="Purushe J."/>
            <person name="Matthias M.A."/>
            <person name="Vinetz J.M."/>
            <person name="Sutton G.G."/>
            <person name="Nierman W.C."/>
            <person name="Fouts D.E."/>
        </authorList>
    </citation>
    <scope>NUCLEOTIDE SEQUENCE [LARGE SCALE GENOMIC DNA]</scope>
    <source>
        <strain evidence="2">MOR084</strain>
    </source>
</reference>
<keyword evidence="1" id="KW-0812">Transmembrane</keyword>
<name>A0A0E2BGK2_9LEPT</name>
<keyword evidence="1" id="KW-1133">Transmembrane helix</keyword>
<gene>
    <name evidence="2" type="ORF">LEP1GSC179_3323</name>
</gene>
<organism evidence="2 3">
    <name type="scientific">Leptospira santarosai str. MOR084</name>
    <dbReference type="NCBI Taxonomy" id="1049984"/>
    <lineage>
        <taxon>Bacteria</taxon>
        <taxon>Pseudomonadati</taxon>
        <taxon>Spirochaetota</taxon>
        <taxon>Spirochaetia</taxon>
        <taxon>Leptospirales</taxon>
        <taxon>Leptospiraceae</taxon>
        <taxon>Leptospira</taxon>
    </lineage>
</organism>
<dbReference type="GeneID" id="29739239"/>
<accession>A0A0E2BGK2</accession>
<evidence type="ECO:0000313" key="2">
    <source>
        <dbReference type="EMBL" id="EKO34455.1"/>
    </source>
</evidence>
<sequence>MLTTLPESKNNQRGFRETFRSLVTDYYLISGIINLFAKGTSVLISLGFYFFILSVFPTAIEYYMEVSLLSTLIFSVFIVFPLQEKLSGKLKSILISEYLSDDPRSSRLAYRKFDHEGLIKNVFPDLVRLTESNYGKLALLNNDLKTFELYMYAKKKQRKVITHDGINPEAKLLKYILNKKNGAIIGEPDQNHEINEDFVSLRANFILPFVYRETLFGFLAVSNIPKDSVRQDLSFLSGKCGIAVHNHILSSQVAENKKYRKELETAGKIRKFLEAAEPPMIGNIRIEILSREPGELLEFLNSEGDETYFVILKLGITNQVSVLVLCYILGVLYSARTSRSVQNLSHIKHLVESYLKEISWNEEYDLLVGVIRKSENTISLKTSGKNFKVHRNSNFGKNLLSTGWEVEENIENDPLVITWKNRTMISIHDLRFPS</sequence>
<comment type="caution">
    <text evidence="2">The sequence shown here is derived from an EMBL/GenBank/DDBJ whole genome shotgun (WGS) entry which is preliminary data.</text>
</comment>
<evidence type="ECO:0008006" key="4">
    <source>
        <dbReference type="Google" id="ProtNLM"/>
    </source>
</evidence>
<evidence type="ECO:0000313" key="3">
    <source>
        <dbReference type="Proteomes" id="UP000006329"/>
    </source>
</evidence>
<feature type="transmembrane region" description="Helical" evidence="1">
    <location>
        <begin position="62"/>
        <end position="82"/>
    </location>
</feature>
<dbReference type="Proteomes" id="UP000006329">
    <property type="component" value="Unassembled WGS sequence"/>
</dbReference>
<dbReference type="EMBL" id="AHON02000029">
    <property type="protein sequence ID" value="EKO34455.1"/>
    <property type="molecule type" value="Genomic_DNA"/>
</dbReference>
<keyword evidence="3" id="KW-1185">Reference proteome</keyword>
<protein>
    <recommendedName>
        <fullName evidence="4">GAF domain protein</fullName>
    </recommendedName>
</protein>
<dbReference type="AlphaFoldDB" id="A0A0E2BGK2"/>
<feature type="transmembrane region" description="Helical" evidence="1">
    <location>
        <begin position="26"/>
        <end position="56"/>
    </location>
</feature>
<proteinExistence type="predicted"/>